<organism evidence="1 2">
    <name type="scientific">Aspergillus leporis</name>
    <dbReference type="NCBI Taxonomy" id="41062"/>
    <lineage>
        <taxon>Eukaryota</taxon>
        <taxon>Fungi</taxon>
        <taxon>Dikarya</taxon>
        <taxon>Ascomycota</taxon>
        <taxon>Pezizomycotina</taxon>
        <taxon>Eurotiomycetes</taxon>
        <taxon>Eurotiomycetidae</taxon>
        <taxon>Eurotiales</taxon>
        <taxon>Aspergillaceae</taxon>
        <taxon>Aspergillus</taxon>
        <taxon>Aspergillus subgen. Circumdati</taxon>
    </lineage>
</organism>
<evidence type="ECO:0000313" key="2">
    <source>
        <dbReference type="Proteomes" id="UP000326565"/>
    </source>
</evidence>
<sequence>TQLQDTPTDNELLKITKTQHHIPCLAHVIQLSATALLQKLRLEASNDEVLLRM</sequence>
<proteinExistence type="predicted"/>
<evidence type="ECO:0000313" key="1">
    <source>
        <dbReference type="EMBL" id="KAB8067288.1"/>
    </source>
</evidence>
<feature type="non-terminal residue" evidence="1">
    <location>
        <position position="1"/>
    </location>
</feature>
<dbReference type="EMBL" id="ML732512">
    <property type="protein sequence ID" value="KAB8067288.1"/>
    <property type="molecule type" value="Genomic_DNA"/>
</dbReference>
<dbReference type="AlphaFoldDB" id="A0A5N5WGB5"/>
<name>A0A5N5WGB5_9EURO</name>
<keyword evidence="2" id="KW-1185">Reference proteome</keyword>
<accession>A0A5N5WGB5</accession>
<gene>
    <name evidence="1" type="ORF">BDV29DRAFT_186419</name>
</gene>
<protein>
    <submittedName>
        <fullName evidence="1">Uncharacterized protein</fullName>
    </submittedName>
</protein>
<dbReference type="OrthoDB" id="4505704at2759"/>
<dbReference type="Proteomes" id="UP000326565">
    <property type="component" value="Unassembled WGS sequence"/>
</dbReference>
<reference evidence="1 2" key="1">
    <citation type="submission" date="2019-04" db="EMBL/GenBank/DDBJ databases">
        <title>Friends and foes A comparative genomics study of 23 Aspergillus species from section Flavi.</title>
        <authorList>
            <consortium name="DOE Joint Genome Institute"/>
            <person name="Kjaerbolling I."/>
            <person name="Vesth T."/>
            <person name="Frisvad J.C."/>
            <person name="Nybo J.L."/>
            <person name="Theobald S."/>
            <person name="Kildgaard S."/>
            <person name="Isbrandt T."/>
            <person name="Kuo A."/>
            <person name="Sato A."/>
            <person name="Lyhne E.K."/>
            <person name="Kogle M.E."/>
            <person name="Wiebenga A."/>
            <person name="Kun R.S."/>
            <person name="Lubbers R.J."/>
            <person name="Makela M.R."/>
            <person name="Barry K."/>
            <person name="Chovatia M."/>
            <person name="Clum A."/>
            <person name="Daum C."/>
            <person name="Haridas S."/>
            <person name="He G."/>
            <person name="LaButti K."/>
            <person name="Lipzen A."/>
            <person name="Mondo S."/>
            <person name="Riley R."/>
            <person name="Salamov A."/>
            <person name="Simmons B.A."/>
            <person name="Magnuson J.K."/>
            <person name="Henrissat B."/>
            <person name="Mortensen U.H."/>
            <person name="Larsen T.O."/>
            <person name="Devries R.P."/>
            <person name="Grigoriev I.V."/>
            <person name="Machida M."/>
            <person name="Baker S.E."/>
            <person name="Andersen M.R."/>
        </authorList>
    </citation>
    <scope>NUCLEOTIDE SEQUENCE [LARGE SCALE GENOMIC DNA]</scope>
    <source>
        <strain evidence="1 2">CBS 151.66</strain>
    </source>
</reference>